<evidence type="ECO:0000256" key="1">
    <source>
        <dbReference type="SAM" id="MobiDB-lite"/>
    </source>
</evidence>
<reference evidence="3 4" key="1">
    <citation type="submission" date="2023-11" db="EMBL/GenBank/DDBJ databases">
        <title>30 novel species of actinomycetes from the DSMZ collection.</title>
        <authorList>
            <person name="Nouioui I."/>
        </authorList>
    </citation>
    <scope>NUCLEOTIDE SEQUENCE [LARGE SCALE GENOMIC DNA]</scope>
    <source>
        <strain evidence="3 4">DSM 41524</strain>
    </source>
</reference>
<evidence type="ECO:0000259" key="2">
    <source>
        <dbReference type="Pfam" id="PF03457"/>
    </source>
</evidence>
<dbReference type="EMBL" id="JAZBJO010000042">
    <property type="protein sequence ID" value="MEE4597984.1"/>
    <property type="molecule type" value="Genomic_DNA"/>
</dbReference>
<feature type="domain" description="Helicase-associated" evidence="2">
    <location>
        <begin position="52"/>
        <end position="121"/>
    </location>
</feature>
<gene>
    <name evidence="3" type="ORF">V2J94_39995</name>
</gene>
<protein>
    <submittedName>
        <fullName evidence="3">Helicase associated domain protein</fullName>
    </submittedName>
</protein>
<organism evidence="3 4">
    <name type="scientific">Streptomyces asiaticus subsp. ignotus</name>
    <dbReference type="NCBI Taxonomy" id="3098222"/>
    <lineage>
        <taxon>Bacteria</taxon>
        <taxon>Bacillati</taxon>
        <taxon>Actinomycetota</taxon>
        <taxon>Actinomycetes</taxon>
        <taxon>Kitasatosporales</taxon>
        <taxon>Streptomycetaceae</taxon>
        <taxon>Streptomyces</taxon>
        <taxon>Streptomyces violaceusniger group</taxon>
    </lineage>
</organism>
<evidence type="ECO:0000313" key="4">
    <source>
        <dbReference type="Proteomes" id="UP001354709"/>
    </source>
</evidence>
<dbReference type="Pfam" id="PF03457">
    <property type="entry name" value="HA"/>
    <property type="match status" value="1"/>
</dbReference>
<dbReference type="InterPro" id="IPR005114">
    <property type="entry name" value="Helicase_assoc"/>
</dbReference>
<accession>A0ABU7QBJ3</accession>
<feature type="region of interest" description="Disordered" evidence="1">
    <location>
        <begin position="1"/>
        <end position="49"/>
    </location>
</feature>
<evidence type="ECO:0000313" key="3">
    <source>
        <dbReference type="EMBL" id="MEE4597984.1"/>
    </source>
</evidence>
<comment type="caution">
    <text evidence="3">The sequence shown here is derived from an EMBL/GenBank/DDBJ whole genome shotgun (WGS) entry which is preliminary data.</text>
</comment>
<name>A0ABU7QBJ3_9ACTN</name>
<sequence length="124" mass="13078">MTLGGGPRAKRTTGRGLSGEQQRRLTALGVTPAERPRPETTSGGKAAGKLSAAFQRGAAALAQYITREGTTTSPGATLEEITVDGHDTAVNVRLGVFMSNTRSRRDELTEPQRTALAELGVEWA</sequence>
<proteinExistence type="predicted"/>
<dbReference type="RefSeq" id="WP_330814949.1">
    <property type="nucleotide sequence ID" value="NZ_JAZBJO010000042.1"/>
</dbReference>
<dbReference type="Proteomes" id="UP001354709">
    <property type="component" value="Unassembled WGS sequence"/>
</dbReference>
<keyword evidence="4" id="KW-1185">Reference proteome</keyword>